<evidence type="ECO:0000313" key="3">
    <source>
        <dbReference type="Proteomes" id="UP000039865"/>
    </source>
</evidence>
<accession>A0A078BC26</accession>
<gene>
    <name evidence="2" type="primary">Contig12865.g13726</name>
    <name evidence="2" type="ORF">STYLEM_20305</name>
</gene>
<organism evidence="2 3">
    <name type="scientific">Stylonychia lemnae</name>
    <name type="common">Ciliate</name>
    <dbReference type="NCBI Taxonomy" id="5949"/>
    <lineage>
        <taxon>Eukaryota</taxon>
        <taxon>Sar</taxon>
        <taxon>Alveolata</taxon>
        <taxon>Ciliophora</taxon>
        <taxon>Intramacronucleata</taxon>
        <taxon>Spirotrichea</taxon>
        <taxon>Stichotrichia</taxon>
        <taxon>Sporadotrichida</taxon>
        <taxon>Oxytrichidae</taxon>
        <taxon>Stylonychinae</taxon>
        <taxon>Stylonychia</taxon>
    </lineage>
</organism>
<reference evidence="2 3" key="1">
    <citation type="submission" date="2014-06" db="EMBL/GenBank/DDBJ databases">
        <authorList>
            <person name="Swart Estienne"/>
        </authorList>
    </citation>
    <scope>NUCLEOTIDE SEQUENCE [LARGE SCALE GENOMIC DNA]</scope>
    <source>
        <strain evidence="2 3">130c</strain>
    </source>
</reference>
<feature type="compositionally biased region" description="Polar residues" evidence="1">
    <location>
        <begin position="114"/>
        <end position="140"/>
    </location>
</feature>
<dbReference type="AlphaFoldDB" id="A0A078BC26"/>
<keyword evidence="3" id="KW-1185">Reference proteome</keyword>
<feature type="compositionally biased region" description="Polar residues" evidence="1">
    <location>
        <begin position="748"/>
        <end position="758"/>
    </location>
</feature>
<feature type="region of interest" description="Disordered" evidence="1">
    <location>
        <begin position="801"/>
        <end position="831"/>
    </location>
</feature>
<protein>
    <submittedName>
        <fullName evidence="2">Uncharacterized protein</fullName>
    </submittedName>
</protein>
<dbReference type="EMBL" id="CCKQ01019143">
    <property type="protein sequence ID" value="CDW91153.1"/>
    <property type="molecule type" value="Genomic_DNA"/>
</dbReference>
<evidence type="ECO:0000313" key="2">
    <source>
        <dbReference type="EMBL" id="CDW91153.1"/>
    </source>
</evidence>
<dbReference type="Proteomes" id="UP000039865">
    <property type="component" value="Unassembled WGS sequence"/>
</dbReference>
<evidence type="ECO:0000256" key="1">
    <source>
        <dbReference type="SAM" id="MobiDB-lite"/>
    </source>
</evidence>
<feature type="region of interest" description="Disordered" evidence="1">
    <location>
        <begin position="549"/>
        <end position="571"/>
    </location>
</feature>
<feature type="compositionally biased region" description="Polar residues" evidence="1">
    <location>
        <begin position="386"/>
        <end position="395"/>
    </location>
</feature>
<feature type="region of interest" description="Disordered" evidence="1">
    <location>
        <begin position="731"/>
        <end position="758"/>
    </location>
</feature>
<sequence length="890" mass="102696">MKVRRKERRGVFQRVQILLRRIISKLMMNLWRILNKVVYLGNTDNLNTKTHKFCNKLHMRIWRDIKIIMAEWKLSSFRTYKKRSVSRIASKKISNNSAKRNFPADFFAKRNNESRCGSQQRLNSQESNGRISNSSSRQFADAEFTQNKASRNTQQNLEQPKLPMIGRNQSAPMLQALNIENQNQKVQPISITNQRQNQLLQSSQENTKKRVKSFRKSIQSEDCDRYKDLQENESDIYNSYKQYRESRNLFQTEIGSPLMEQMHILKKNCDKIIFSSGLYNQIPIHEEDSPKMVNHYEKRKMSQPERSHRVEPLRQSMNKHYDEYKNQAVKQSLTNNKTLNVKNQKLPSILPELQQLQKDSTKIKDPKNLLTPQTQHKRQSPLKLSITPNENSCDPNDSLVSTSRLVPVQQQPLLNIPDHLNIVSKQQNQQMIFHVNKGGQVINNSNHHINIVPGTPLFNPLKQSAESVVSLMSNGTIGSINIQNVQSIHIHNNVNATSMQLNGLKDQFKTNPISQNMIPQHQSMQTLKTDGKEELSQSKVQLRQQRYNSSLNNSDKQMFRSKSKDQQQSVQNRIQIEIKSNSKDQKDQIQLTKIKKSMITVPGNQDDVIQRIQAKPNLIDQLIDNRKSQEQQQMIYLSQLNVLHEKRQELSTPQFNEPRQTLKSFNAQQIQIQNSPQTKNPFESASQMLDDQFHSPQKTTSAFFAMPQQYQKQGSILERKDFLKRIQSQQAFFEDSNNEGSTYDKKSSQGSERPSHLSQQNTHLNNIFGLEKQVNIKQGSDKKKLLGKKKKVMLMHQLNSVTNSGNASGLTSSKNSNRPSQASYNNDVSRQNSHGIGDSIFEKAALLLQQYNSIGNVIGNANELLPPRPNVTFCNIKEEQQESINYSRNT</sequence>
<dbReference type="InParanoid" id="A0A078BC26"/>
<feature type="region of interest" description="Disordered" evidence="1">
    <location>
        <begin position="360"/>
        <end position="395"/>
    </location>
</feature>
<proteinExistence type="predicted"/>
<name>A0A078BC26_STYLE</name>
<feature type="region of interest" description="Disordered" evidence="1">
    <location>
        <begin position="113"/>
        <end position="140"/>
    </location>
</feature>